<dbReference type="SUPFAM" id="SSF53955">
    <property type="entry name" value="Lysozyme-like"/>
    <property type="match status" value="1"/>
</dbReference>
<evidence type="ECO:0000259" key="1">
    <source>
        <dbReference type="Pfam" id="PF01464"/>
    </source>
</evidence>
<protein>
    <recommendedName>
        <fullName evidence="1">Transglycosylase SLT domain-containing protein</fullName>
    </recommendedName>
</protein>
<dbReference type="InterPro" id="IPR023346">
    <property type="entry name" value="Lysozyme-like_dom_sf"/>
</dbReference>
<dbReference type="AlphaFoldDB" id="A0A645EBW7"/>
<reference evidence="2" key="1">
    <citation type="submission" date="2019-08" db="EMBL/GenBank/DDBJ databases">
        <authorList>
            <person name="Kucharzyk K."/>
            <person name="Murdoch R.W."/>
            <person name="Higgins S."/>
            <person name="Loffler F."/>
        </authorList>
    </citation>
    <scope>NUCLEOTIDE SEQUENCE</scope>
</reference>
<dbReference type="InterPro" id="IPR008258">
    <property type="entry name" value="Transglycosylase_SLT_dom_1"/>
</dbReference>
<dbReference type="EMBL" id="VSSQ01044954">
    <property type="protein sequence ID" value="MPM98821.1"/>
    <property type="molecule type" value="Genomic_DNA"/>
</dbReference>
<dbReference type="Gene3D" id="1.10.530.10">
    <property type="match status" value="1"/>
</dbReference>
<evidence type="ECO:0000313" key="2">
    <source>
        <dbReference type="EMBL" id="MPM98821.1"/>
    </source>
</evidence>
<feature type="domain" description="Transglycosylase SLT" evidence="1">
    <location>
        <begin position="154"/>
        <end position="214"/>
    </location>
</feature>
<name>A0A645EBW7_9ZZZZ</name>
<organism evidence="2">
    <name type="scientific">bioreactor metagenome</name>
    <dbReference type="NCBI Taxonomy" id="1076179"/>
    <lineage>
        <taxon>unclassified sequences</taxon>
        <taxon>metagenomes</taxon>
        <taxon>ecological metagenomes</taxon>
    </lineage>
</organism>
<accession>A0A645EBW7</accession>
<sequence>MNVRRVPLLMTTATSGVLALAVAVTPLVLHRQASLEAEPAPAASVAASTAATPSAEDLAARVDQVSRDLERPALDQIAGDRAQQQQQLAAAISANQQTLSDAARAAADKAAADKAAQQASSGSGSYSGAPRAVAQQIAQAEFGWGAAQWQCYDQIIMRESEWNPSATNPSSGAYGIPQALPGSKMASAGSDWRTNPVTQIRWGLGYVKERYGTPCQAWSFKSSHGWY</sequence>
<dbReference type="Pfam" id="PF01464">
    <property type="entry name" value="SLT"/>
    <property type="match status" value="1"/>
</dbReference>
<comment type="caution">
    <text evidence="2">The sequence shown here is derived from an EMBL/GenBank/DDBJ whole genome shotgun (WGS) entry which is preliminary data.</text>
</comment>
<proteinExistence type="predicted"/>
<gene>
    <name evidence="2" type="ORF">SDC9_146011</name>
</gene>